<gene>
    <name evidence="1" type="ORF">Glove_41g138</name>
</gene>
<evidence type="ECO:0008006" key="3">
    <source>
        <dbReference type="Google" id="ProtNLM"/>
    </source>
</evidence>
<dbReference type="OrthoDB" id="5330842at2759"/>
<dbReference type="AlphaFoldDB" id="A0A397JHJ1"/>
<name>A0A397JHJ1_9GLOM</name>
<keyword evidence="2" id="KW-1185">Reference proteome</keyword>
<evidence type="ECO:0000313" key="1">
    <source>
        <dbReference type="EMBL" id="RHZ87037.1"/>
    </source>
</evidence>
<sequence>MTIVYLLYIFGTDGCWDVGAHFFVSSEDSDTISEALKIVRRFALHWKPRYFLQDQSNVEENSIKLAFPGLKNGETIFCTVHLLRTWMNKIYDVNTRKKMIQAM</sequence>
<protein>
    <recommendedName>
        <fullName evidence="3">MULE transposase domain-containing protein</fullName>
    </recommendedName>
</protein>
<evidence type="ECO:0000313" key="2">
    <source>
        <dbReference type="Proteomes" id="UP000266861"/>
    </source>
</evidence>
<dbReference type="Proteomes" id="UP000266861">
    <property type="component" value="Unassembled WGS sequence"/>
</dbReference>
<comment type="caution">
    <text evidence="1">The sequence shown here is derived from an EMBL/GenBank/DDBJ whole genome shotgun (WGS) entry which is preliminary data.</text>
</comment>
<organism evidence="1 2">
    <name type="scientific">Diversispora epigaea</name>
    <dbReference type="NCBI Taxonomy" id="1348612"/>
    <lineage>
        <taxon>Eukaryota</taxon>
        <taxon>Fungi</taxon>
        <taxon>Fungi incertae sedis</taxon>
        <taxon>Mucoromycota</taxon>
        <taxon>Glomeromycotina</taxon>
        <taxon>Glomeromycetes</taxon>
        <taxon>Diversisporales</taxon>
        <taxon>Diversisporaceae</taxon>
        <taxon>Diversispora</taxon>
    </lineage>
</organism>
<dbReference type="EMBL" id="PQFF01000039">
    <property type="protein sequence ID" value="RHZ87037.1"/>
    <property type="molecule type" value="Genomic_DNA"/>
</dbReference>
<accession>A0A397JHJ1</accession>
<proteinExistence type="predicted"/>
<reference evidence="1 2" key="1">
    <citation type="submission" date="2018-08" db="EMBL/GenBank/DDBJ databases">
        <title>Genome and evolution of the arbuscular mycorrhizal fungus Diversispora epigaea (formerly Glomus versiforme) and its bacterial endosymbionts.</title>
        <authorList>
            <person name="Sun X."/>
            <person name="Fei Z."/>
            <person name="Harrison M."/>
        </authorList>
    </citation>
    <scope>NUCLEOTIDE SEQUENCE [LARGE SCALE GENOMIC DNA]</scope>
    <source>
        <strain evidence="1 2">IT104</strain>
    </source>
</reference>